<comment type="caution">
    <text evidence="5">The sequence shown here is derived from an EMBL/GenBank/DDBJ whole genome shotgun (WGS) entry which is preliminary data.</text>
</comment>
<reference evidence="5 6" key="1">
    <citation type="submission" date="2015-04" db="EMBL/GenBank/DDBJ databases">
        <authorList>
            <person name="Heijne W.H."/>
            <person name="Fedorova N.D."/>
            <person name="Nierman W.C."/>
            <person name="Vollebregt A.W."/>
            <person name="Zhao Z."/>
            <person name="Wu L."/>
            <person name="Kumar M."/>
            <person name="Stam H."/>
            <person name="van den Berg M.A."/>
            <person name="Pel H.J."/>
        </authorList>
    </citation>
    <scope>NUCLEOTIDE SEQUENCE [LARGE SCALE GENOMIC DNA]</scope>
    <source>
        <strain evidence="5 6">CBS 393.64</strain>
    </source>
</reference>
<keyword evidence="6" id="KW-1185">Reference proteome</keyword>
<evidence type="ECO:0000256" key="4">
    <source>
        <dbReference type="SAM" id="SignalP"/>
    </source>
</evidence>
<feature type="signal peptide" evidence="4">
    <location>
        <begin position="1"/>
        <end position="21"/>
    </location>
</feature>
<keyword evidence="4" id="KW-0732">Signal</keyword>
<evidence type="ECO:0000256" key="1">
    <source>
        <dbReference type="ARBA" id="ARBA00004613"/>
    </source>
</evidence>
<organism evidence="5 6">
    <name type="scientific">Rasamsonia emersonii (strain ATCC 16479 / CBS 393.64 / IMI 116815)</name>
    <dbReference type="NCBI Taxonomy" id="1408163"/>
    <lineage>
        <taxon>Eukaryota</taxon>
        <taxon>Fungi</taxon>
        <taxon>Dikarya</taxon>
        <taxon>Ascomycota</taxon>
        <taxon>Pezizomycotina</taxon>
        <taxon>Eurotiomycetes</taxon>
        <taxon>Eurotiomycetidae</taxon>
        <taxon>Eurotiales</taxon>
        <taxon>Trichocomaceae</taxon>
        <taxon>Rasamsonia</taxon>
    </lineage>
</organism>
<evidence type="ECO:0000256" key="3">
    <source>
        <dbReference type="ARBA" id="ARBA00022525"/>
    </source>
</evidence>
<dbReference type="GO" id="GO:0005576">
    <property type="term" value="C:extracellular region"/>
    <property type="evidence" value="ECO:0007669"/>
    <property type="project" value="UniProtKB-SubCell"/>
</dbReference>
<proteinExistence type="inferred from homology"/>
<dbReference type="SUPFAM" id="SSF50685">
    <property type="entry name" value="Barwin-like endoglucanases"/>
    <property type="match status" value="1"/>
</dbReference>
<keyword evidence="3" id="KW-0964">Secreted</keyword>
<dbReference type="InterPro" id="IPR036908">
    <property type="entry name" value="RlpA-like_sf"/>
</dbReference>
<sequence>MKFITLSAIASILAAPLAVLAAPASPADSATQVSVSYDTSYDNANLDLSTVACSNGQHGLETKGYKTAGQLPKFPFVGGSPTVAGWDSPNCGSCYALTWENNTIYVTAIDAAPNGFNIALSAMNQLTGGLAQQLGRVTATYTPADPSQCGF</sequence>
<dbReference type="OrthoDB" id="4898945at2759"/>
<dbReference type="CDD" id="cd22778">
    <property type="entry name" value="DPBB_CEPL-like"/>
    <property type="match status" value="1"/>
</dbReference>
<evidence type="ECO:0000313" key="5">
    <source>
        <dbReference type="EMBL" id="KKA18488.1"/>
    </source>
</evidence>
<gene>
    <name evidence="5" type="ORF">T310_7565</name>
</gene>
<dbReference type="AlphaFoldDB" id="A0A0F4YLK0"/>
<name>A0A0F4YLK0_RASE3</name>
<dbReference type="RefSeq" id="XP_013325100.1">
    <property type="nucleotide sequence ID" value="XM_013469646.1"/>
</dbReference>
<dbReference type="EMBL" id="LASV01000451">
    <property type="protein sequence ID" value="KKA18488.1"/>
    <property type="molecule type" value="Genomic_DNA"/>
</dbReference>
<dbReference type="GeneID" id="25319836"/>
<evidence type="ECO:0000313" key="6">
    <source>
        <dbReference type="Proteomes" id="UP000053958"/>
    </source>
</evidence>
<evidence type="ECO:0000256" key="2">
    <source>
        <dbReference type="ARBA" id="ARBA00010421"/>
    </source>
</evidence>
<protein>
    <submittedName>
        <fullName evidence="5">Allergen Asp f 15</fullName>
    </submittedName>
</protein>
<dbReference type="Proteomes" id="UP000053958">
    <property type="component" value="Unassembled WGS sequence"/>
</dbReference>
<dbReference type="Pfam" id="PF07249">
    <property type="entry name" value="Cerato-platanin"/>
    <property type="match status" value="1"/>
</dbReference>
<dbReference type="InterPro" id="IPR010829">
    <property type="entry name" value="Cerato-platanin"/>
</dbReference>
<accession>A0A0F4YLK0</accession>
<comment type="similarity">
    <text evidence="2">Belongs to the cerato-platanin family.</text>
</comment>
<comment type="subcellular location">
    <subcellularLocation>
        <location evidence="1">Secreted</location>
    </subcellularLocation>
</comment>
<dbReference type="Gene3D" id="2.40.40.10">
    <property type="entry name" value="RlpA-like domain"/>
    <property type="match status" value="1"/>
</dbReference>
<feature type="chain" id="PRO_5002481716" evidence="4">
    <location>
        <begin position="22"/>
        <end position="151"/>
    </location>
</feature>